<sequence length="1091" mass="122025">MSNPRVQEELLLKDATLSLEDALTLALQVEAATQCAAKIAENKSHTAVIEQPVQQLSSSDNLADPAAIQVARPQQTRQQRRCGNCGSTRHATRAQDSPARGQTCRRCQKFNHFARWCRSAPADYSEQSHDPVVPVGTIGPHPGTFSRCPVYLDGRCVPLLLDTGAKVSLLNVDTCNLLFPNRQMQPPSTALCGYGRSKIDIVGLLYLPVRYTSTTVDRFPFHITRHGENIMGLDLFLSLGFTLQDNNGARILQVGSHWQQSQPELFNGLGCLTSFTHKPLLDHSVPPVVQPLRRVPLALRDGVTQELQRLQADGIIEPIDASPWVSNLVIARKKSGGLRVCVDLRQVNKAVVPDKYPLPTTEEPTTHFYGSRVFSKLDLRQGYLQIPLHPGKSEPDGFYHPYWPVPLYEDAFWAQFSAKLFPEDHVHNPRQLPRWYLPSPVECASHQRSPQPHDSLAVGFLLGDDSLLHAFPAAVLLCHAPWTWTSECQAGFDELKRLLTTSPILAHFQLDCPTFVTCDASAVALGAVLSQLHDGAERPVAFASRSLSPTEQKYSVGEREALACIWACERWHFYLYGRSFTLRTDHQALTALMSTSGGGHRPLRLYRWSDRLQQYDFQLQFTPGKTNVVADFLSRPAAIQCSAVSPEDEEEVVHLVHSPLKDTVSLRDLESASAAEPVFSMLRDYIRHGWPARVPPELEPYHRVKHELSCWGEVCIARGLCAVIPVALRGCVLQMAHQGNLGIIKAKQRCRDVVWWPAMDRDLEGLIRSCAACLTSGKTGPPASTPLQPVDWTSAPWDHLQLDICGELHNVPHHQRFLVVVYDLHSKWPEVAPMGTVTSAAVVNFLDQLFSRWGLPRAITTDNGPQFRSMEFTTFLANKGVTHIRTSVYHPQANGGVERFNQSLKNGLRAHMSEGYSLMAALSQTLLHYRATAHSTTGVSPAALMLKRELVLPLTRLRPPMATCPRPCPAAVKAHVKRQQSSMKPRFDEKHKAKWPAIRVSDWVRARRPHRANKLSSFWLALYQGWSRATQQLSRPLMCRIPWRHLLPKPFRPLRTLLLLQPRCRGPLFLSPGLSGFVRALGTDIVATFHV</sequence>
<name>A0ACC2FJ28_DALPE</name>
<dbReference type="EMBL" id="CM055753">
    <property type="protein sequence ID" value="KAJ7991418.1"/>
    <property type="molecule type" value="Genomic_DNA"/>
</dbReference>
<protein>
    <submittedName>
        <fullName evidence="1">Uncharacterized protein</fullName>
    </submittedName>
</protein>
<organism evidence="1 2">
    <name type="scientific">Dallia pectoralis</name>
    <name type="common">Alaska blackfish</name>
    <dbReference type="NCBI Taxonomy" id="75939"/>
    <lineage>
        <taxon>Eukaryota</taxon>
        <taxon>Metazoa</taxon>
        <taxon>Chordata</taxon>
        <taxon>Craniata</taxon>
        <taxon>Vertebrata</taxon>
        <taxon>Euteleostomi</taxon>
        <taxon>Actinopterygii</taxon>
        <taxon>Neopterygii</taxon>
        <taxon>Teleostei</taxon>
        <taxon>Protacanthopterygii</taxon>
        <taxon>Esociformes</taxon>
        <taxon>Umbridae</taxon>
        <taxon>Dallia</taxon>
    </lineage>
</organism>
<evidence type="ECO:0000313" key="2">
    <source>
        <dbReference type="Proteomes" id="UP001157502"/>
    </source>
</evidence>
<gene>
    <name evidence="1" type="ORF">DPEC_G00283640</name>
</gene>
<comment type="caution">
    <text evidence="1">The sequence shown here is derived from an EMBL/GenBank/DDBJ whole genome shotgun (WGS) entry which is preliminary data.</text>
</comment>
<proteinExistence type="predicted"/>
<dbReference type="Proteomes" id="UP001157502">
    <property type="component" value="Chromosome 26"/>
</dbReference>
<evidence type="ECO:0000313" key="1">
    <source>
        <dbReference type="EMBL" id="KAJ7991418.1"/>
    </source>
</evidence>
<accession>A0ACC2FJ28</accession>
<keyword evidence="2" id="KW-1185">Reference proteome</keyword>
<reference evidence="1" key="1">
    <citation type="submission" date="2021-05" db="EMBL/GenBank/DDBJ databases">
        <authorList>
            <person name="Pan Q."/>
            <person name="Jouanno E."/>
            <person name="Zahm M."/>
            <person name="Klopp C."/>
            <person name="Cabau C."/>
            <person name="Louis A."/>
            <person name="Berthelot C."/>
            <person name="Parey E."/>
            <person name="Roest Crollius H."/>
            <person name="Montfort J."/>
            <person name="Robinson-Rechavi M."/>
            <person name="Bouchez O."/>
            <person name="Lampietro C."/>
            <person name="Lopez Roques C."/>
            <person name="Donnadieu C."/>
            <person name="Postlethwait J."/>
            <person name="Bobe J."/>
            <person name="Dillon D."/>
            <person name="Chandos A."/>
            <person name="von Hippel F."/>
            <person name="Guiguen Y."/>
        </authorList>
    </citation>
    <scope>NUCLEOTIDE SEQUENCE</scope>
    <source>
        <strain evidence="1">YG-Jan2019</strain>
    </source>
</reference>